<dbReference type="EMBL" id="CP036298">
    <property type="protein sequence ID" value="QDV27718.1"/>
    <property type="molecule type" value="Genomic_DNA"/>
</dbReference>
<dbReference type="KEGG" id="ahel:Q31a_61110"/>
<gene>
    <name evidence="4" type="ORF">Q31a_61110</name>
</gene>
<evidence type="ECO:0000256" key="2">
    <source>
        <dbReference type="SAM" id="Phobius"/>
    </source>
</evidence>
<feature type="compositionally biased region" description="Pro residues" evidence="1">
    <location>
        <begin position="247"/>
        <end position="256"/>
    </location>
</feature>
<feature type="signal peptide" evidence="3">
    <location>
        <begin position="1"/>
        <end position="28"/>
    </location>
</feature>
<organism evidence="4 5">
    <name type="scientific">Aureliella helgolandensis</name>
    <dbReference type="NCBI Taxonomy" id="2527968"/>
    <lineage>
        <taxon>Bacteria</taxon>
        <taxon>Pseudomonadati</taxon>
        <taxon>Planctomycetota</taxon>
        <taxon>Planctomycetia</taxon>
        <taxon>Pirellulales</taxon>
        <taxon>Pirellulaceae</taxon>
        <taxon>Aureliella</taxon>
    </lineage>
</organism>
<dbReference type="RefSeq" id="WP_145085524.1">
    <property type="nucleotide sequence ID" value="NZ_CP036298.1"/>
</dbReference>
<keyword evidence="5" id="KW-1185">Reference proteome</keyword>
<evidence type="ECO:0000256" key="1">
    <source>
        <dbReference type="SAM" id="MobiDB-lite"/>
    </source>
</evidence>
<keyword evidence="2" id="KW-1133">Transmembrane helix</keyword>
<evidence type="ECO:0000313" key="5">
    <source>
        <dbReference type="Proteomes" id="UP000318017"/>
    </source>
</evidence>
<name>A0A518GGP0_9BACT</name>
<keyword evidence="2" id="KW-0472">Membrane</keyword>
<sequence precursor="true">MAHWKNGLIALMVSLMLGLLLPRQCAVAQDASGGRPAAELAQRSLELPAGATNDAILQFRMMQHLSALVTQHEAQARSKADQPTSPLEALAPLLKDLNHEQLAALQELMKHAPPIGSSGVDQQAELNSWAKSLAAGELPPGLPPAAAQEAAKALQQPQSTSKLQELLERYQRDRRLPFQPGAGGDDGPQLSSPQLPGSVDGSGAPRSAAESNRIPPVGSSPAGQLPDSKSPSSDSGGSDSLRSNPTIPNPTAPNPTAPNQTAPRSNAESVGGSNPNASSLGLGDLYSRRLQRAKQQLAATSLAPAADDSTANTRPSGLSPLRSPAEPGDARELRPERYPSGSPESANAEVPQSGLSSPAANSAASAEPVATGSAAAPGAGREQILGWLKNLAPQGSTSTVREPAGLPSVPEFLQGVQQDASQLPPLSSLLEAAGIGGLSEALAGAGKGMSQQEVKDAIRALAPEGINRKLDRDGFRKTFRDLLSQAQSESQRGKSGGRDSTGTSDGAFSGFEASLMQALDGVRDDVMDMAKDLKPKRTPSAVPRATNAASSLNAAEHARTGGTKEGGDGPIGGSDSPSTSSTTAGIGSASGSSSAKTSVSSVRKFAQSASEFLKSLAAAPAAPSPSGAGQGSVGMGPSVNSGLRMDLLLLLMLIGLVVLIWYLRRAAAMTPGASNLAPAMHHYEIQTQADIIRVFHALAQRSTSPAERWWTHRRAADAILASRPGTDAALDTLARLYEQARYRPLDQPLAAEQLTQARRAVEQCLA</sequence>
<proteinExistence type="predicted"/>
<dbReference type="AlphaFoldDB" id="A0A518GGP0"/>
<feature type="compositionally biased region" description="Low complexity" evidence="1">
    <location>
        <begin position="135"/>
        <end position="158"/>
    </location>
</feature>
<keyword evidence="2" id="KW-0812">Transmembrane</keyword>
<feature type="transmembrane region" description="Helical" evidence="2">
    <location>
        <begin position="647"/>
        <end position="663"/>
    </location>
</feature>
<dbReference type="OrthoDB" id="292454at2"/>
<dbReference type="Proteomes" id="UP000318017">
    <property type="component" value="Chromosome"/>
</dbReference>
<reference evidence="4 5" key="1">
    <citation type="submission" date="2019-02" db="EMBL/GenBank/DDBJ databases">
        <title>Deep-cultivation of Planctomycetes and their phenomic and genomic characterization uncovers novel biology.</title>
        <authorList>
            <person name="Wiegand S."/>
            <person name="Jogler M."/>
            <person name="Boedeker C."/>
            <person name="Pinto D."/>
            <person name="Vollmers J."/>
            <person name="Rivas-Marin E."/>
            <person name="Kohn T."/>
            <person name="Peeters S.H."/>
            <person name="Heuer A."/>
            <person name="Rast P."/>
            <person name="Oberbeckmann S."/>
            <person name="Bunk B."/>
            <person name="Jeske O."/>
            <person name="Meyerdierks A."/>
            <person name="Storesund J.E."/>
            <person name="Kallscheuer N."/>
            <person name="Luecker S."/>
            <person name="Lage O.M."/>
            <person name="Pohl T."/>
            <person name="Merkel B.J."/>
            <person name="Hornburger P."/>
            <person name="Mueller R.-W."/>
            <person name="Bruemmer F."/>
            <person name="Labrenz M."/>
            <person name="Spormann A.M."/>
            <person name="Op den Camp H."/>
            <person name="Overmann J."/>
            <person name="Amann R."/>
            <person name="Jetten M.S.M."/>
            <person name="Mascher T."/>
            <person name="Medema M.H."/>
            <person name="Devos D.P."/>
            <person name="Kaster A.-K."/>
            <person name="Ovreas L."/>
            <person name="Rohde M."/>
            <person name="Galperin M.Y."/>
            <person name="Jogler C."/>
        </authorList>
    </citation>
    <scope>NUCLEOTIDE SEQUENCE [LARGE SCALE GENOMIC DNA]</scope>
    <source>
        <strain evidence="4 5">Q31a</strain>
    </source>
</reference>
<feature type="compositionally biased region" description="Low complexity" evidence="1">
    <location>
        <begin position="226"/>
        <end position="246"/>
    </location>
</feature>
<feature type="region of interest" description="Disordered" evidence="1">
    <location>
        <begin position="135"/>
        <end position="160"/>
    </location>
</feature>
<evidence type="ECO:0000256" key="3">
    <source>
        <dbReference type="SAM" id="SignalP"/>
    </source>
</evidence>
<feature type="compositionally biased region" description="Polar residues" evidence="1">
    <location>
        <begin position="264"/>
        <end position="279"/>
    </location>
</feature>
<feature type="chain" id="PRO_5021812247" description="DUF4129 domain-containing protein" evidence="3">
    <location>
        <begin position="29"/>
        <end position="766"/>
    </location>
</feature>
<feature type="compositionally biased region" description="Low complexity" evidence="1">
    <location>
        <begin position="353"/>
        <end position="366"/>
    </location>
</feature>
<evidence type="ECO:0008006" key="6">
    <source>
        <dbReference type="Google" id="ProtNLM"/>
    </source>
</evidence>
<feature type="compositionally biased region" description="Low complexity" evidence="1">
    <location>
        <begin position="573"/>
        <end position="597"/>
    </location>
</feature>
<feature type="region of interest" description="Disordered" evidence="1">
    <location>
        <begin position="176"/>
        <end position="378"/>
    </location>
</feature>
<protein>
    <recommendedName>
        <fullName evidence="6">DUF4129 domain-containing protein</fullName>
    </recommendedName>
</protein>
<feature type="compositionally biased region" description="Basic and acidic residues" evidence="1">
    <location>
        <begin position="328"/>
        <end position="337"/>
    </location>
</feature>
<evidence type="ECO:0000313" key="4">
    <source>
        <dbReference type="EMBL" id="QDV27718.1"/>
    </source>
</evidence>
<accession>A0A518GGP0</accession>
<keyword evidence="3" id="KW-0732">Signal</keyword>
<feature type="region of interest" description="Disordered" evidence="1">
    <location>
        <begin position="527"/>
        <end position="597"/>
    </location>
</feature>
<feature type="region of interest" description="Disordered" evidence="1">
    <location>
        <begin position="394"/>
        <end position="413"/>
    </location>
</feature>
<feature type="region of interest" description="Disordered" evidence="1">
    <location>
        <begin position="478"/>
        <end position="509"/>
    </location>
</feature>